<dbReference type="InterPro" id="IPR011701">
    <property type="entry name" value="MFS"/>
</dbReference>
<dbReference type="InterPro" id="IPR001958">
    <property type="entry name" value="Tet-R_TetA/multi-R_MdtG-like"/>
</dbReference>
<feature type="transmembrane region" description="Helical" evidence="7">
    <location>
        <begin position="7"/>
        <end position="26"/>
    </location>
</feature>
<sequence length="398" mass="42402">MKQKFIMIFLTVLFAMISIATFNPILGPLSRNMGLSEIQTGSLVTVTGICWILGSFVWGRKPQLNRKRVMAFSLLAYTVTVFLFAYMADQAQSAKSASLGLYWGLFGLRAIAGFCFGAVPAMAQGYLMEWTTADNRTSGMALFGAANGLGFVLGPAMGAGLASVGLTAPMYVSAALIVLITAAFWLVIPAERSAGGAKRASRLSPLDPRVRLYLSVGLLLSTVMIIFQVTAGFYMQDNLAVNTKQAAQMVGIGLTLGGVIVVLAQLIISRYMNRKPAGLLKLGLPFLALGFLFFLLYPASYLLAFALFGLGIGFTMPGYAAAASLAVEEREQSGVASFVAAAQGVGSVIGPIVGTSLYSMYKGLPYMLCILLAALFTVLVLWHVRGGRMKQADSLNRP</sequence>
<keyword evidence="10" id="KW-1185">Reference proteome</keyword>
<protein>
    <submittedName>
        <fullName evidence="9">Tetracycline resistance protein, class C</fullName>
    </submittedName>
</protein>
<feature type="transmembrane region" description="Helical" evidence="7">
    <location>
        <begin position="168"/>
        <end position="189"/>
    </location>
</feature>
<evidence type="ECO:0000256" key="2">
    <source>
        <dbReference type="ARBA" id="ARBA00007520"/>
    </source>
</evidence>
<feature type="transmembrane region" description="Helical" evidence="7">
    <location>
        <begin position="246"/>
        <end position="267"/>
    </location>
</feature>
<reference evidence="9" key="1">
    <citation type="submission" date="2018-02" db="EMBL/GenBank/DDBJ databases">
        <authorList>
            <person name="Kim S.-K."/>
            <person name="Jung H.-I."/>
            <person name="Lee S.-W."/>
        </authorList>
    </citation>
    <scope>NUCLEOTIDE SEQUENCE</scope>
    <source>
        <strain evidence="9">SK3146</strain>
    </source>
</reference>
<gene>
    <name evidence="9" type="primary">tetA_11</name>
    <name evidence="9" type="ORF">SK3146_06969</name>
</gene>
<reference evidence="9" key="2">
    <citation type="journal article" date="2021" name="J Anim Sci Technol">
        <title>Complete genome sequence of Paenibacillus konkukensis sp. nov. SK3146 as a potential probiotic strain.</title>
        <authorList>
            <person name="Jung H.I."/>
            <person name="Park S."/>
            <person name="Niu K.M."/>
            <person name="Lee S.W."/>
            <person name="Kothari D."/>
            <person name="Yi K.J."/>
            <person name="Kim S.K."/>
        </authorList>
    </citation>
    <scope>NUCLEOTIDE SEQUENCE</scope>
    <source>
        <strain evidence="9">SK3146</strain>
    </source>
</reference>
<feature type="domain" description="Major facilitator superfamily (MFS) profile" evidence="8">
    <location>
        <begin position="4"/>
        <end position="385"/>
    </location>
</feature>
<dbReference type="PROSITE" id="PS50850">
    <property type="entry name" value="MFS"/>
    <property type="match status" value="1"/>
</dbReference>
<dbReference type="PANTHER" id="PTHR23546">
    <property type="entry name" value="TRANSPORT PROTEIN"/>
    <property type="match status" value="1"/>
</dbReference>
<evidence type="ECO:0000313" key="10">
    <source>
        <dbReference type="Proteomes" id="UP001057134"/>
    </source>
</evidence>
<comment type="subcellular location">
    <subcellularLocation>
        <location evidence="1">Cell membrane</location>
        <topology evidence="1">Multi-pass membrane protein</topology>
    </subcellularLocation>
</comment>
<feature type="transmembrane region" description="Helical" evidence="7">
    <location>
        <begin position="140"/>
        <end position="162"/>
    </location>
</feature>
<feature type="transmembrane region" description="Helical" evidence="7">
    <location>
        <begin position="210"/>
        <end position="234"/>
    </location>
</feature>
<evidence type="ECO:0000259" key="8">
    <source>
        <dbReference type="PROSITE" id="PS50850"/>
    </source>
</evidence>
<dbReference type="Pfam" id="PF07690">
    <property type="entry name" value="MFS_1"/>
    <property type="match status" value="1"/>
</dbReference>
<name>A0ABY4S395_9BACL</name>
<organism evidence="9 10">
    <name type="scientific">Paenibacillus konkukensis</name>
    <dbReference type="NCBI Taxonomy" id="2020716"/>
    <lineage>
        <taxon>Bacteria</taxon>
        <taxon>Bacillati</taxon>
        <taxon>Bacillota</taxon>
        <taxon>Bacilli</taxon>
        <taxon>Bacillales</taxon>
        <taxon>Paenibacillaceae</taxon>
        <taxon>Paenibacillus</taxon>
    </lineage>
</organism>
<evidence type="ECO:0000313" key="9">
    <source>
        <dbReference type="EMBL" id="UQZ87667.1"/>
    </source>
</evidence>
<evidence type="ECO:0000256" key="1">
    <source>
        <dbReference type="ARBA" id="ARBA00004651"/>
    </source>
</evidence>
<dbReference type="RefSeq" id="WP_249863107.1">
    <property type="nucleotide sequence ID" value="NZ_CP027059.1"/>
</dbReference>
<keyword evidence="6 7" id="KW-0472">Membrane</keyword>
<dbReference type="InterPro" id="IPR036259">
    <property type="entry name" value="MFS_trans_sf"/>
</dbReference>
<dbReference type="InterPro" id="IPR005829">
    <property type="entry name" value="Sugar_transporter_CS"/>
</dbReference>
<feature type="transmembrane region" description="Helical" evidence="7">
    <location>
        <begin position="100"/>
        <end position="119"/>
    </location>
</feature>
<keyword evidence="4 7" id="KW-0812">Transmembrane</keyword>
<feature type="transmembrane region" description="Helical" evidence="7">
    <location>
        <begin position="334"/>
        <end position="358"/>
    </location>
</feature>
<evidence type="ECO:0000256" key="3">
    <source>
        <dbReference type="ARBA" id="ARBA00022448"/>
    </source>
</evidence>
<dbReference type="PROSITE" id="PS00217">
    <property type="entry name" value="SUGAR_TRANSPORT_2"/>
    <property type="match status" value="1"/>
</dbReference>
<evidence type="ECO:0000256" key="4">
    <source>
        <dbReference type="ARBA" id="ARBA00022692"/>
    </source>
</evidence>
<dbReference type="PANTHER" id="PTHR23546:SF1">
    <property type="entry name" value="MEMBRANE PROTEIN"/>
    <property type="match status" value="1"/>
</dbReference>
<accession>A0ABY4S395</accession>
<comment type="similarity">
    <text evidence="2">Belongs to the major facilitator superfamily. TCR/Tet family.</text>
</comment>
<dbReference type="Gene3D" id="1.20.1250.20">
    <property type="entry name" value="MFS general substrate transporter like domains"/>
    <property type="match status" value="1"/>
</dbReference>
<evidence type="ECO:0000256" key="7">
    <source>
        <dbReference type="SAM" id="Phobius"/>
    </source>
</evidence>
<dbReference type="PRINTS" id="PR01035">
    <property type="entry name" value="TCRTETA"/>
</dbReference>
<feature type="transmembrane region" description="Helical" evidence="7">
    <location>
        <begin position="38"/>
        <end position="57"/>
    </location>
</feature>
<feature type="transmembrane region" description="Helical" evidence="7">
    <location>
        <begin position="303"/>
        <end position="327"/>
    </location>
</feature>
<keyword evidence="5 7" id="KW-1133">Transmembrane helix</keyword>
<dbReference type="InterPro" id="IPR020846">
    <property type="entry name" value="MFS_dom"/>
</dbReference>
<dbReference type="Proteomes" id="UP001057134">
    <property type="component" value="Chromosome"/>
</dbReference>
<feature type="transmembrane region" description="Helical" evidence="7">
    <location>
        <begin position="364"/>
        <end position="384"/>
    </location>
</feature>
<dbReference type="SUPFAM" id="SSF103473">
    <property type="entry name" value="MFS general substrate transporter"/>
    <property type="match status" value="1"/>
</dbReference>
<dbReference type="EMBL" id="CP027059">
    <property type="protein sequence ID" value="UQZ87667.1"/>
    <property type="molecule type" value="Genomic_DNA"/>
</dbReference>
<evidence type="ECO:0000256" key="6">
    <source>
        <dbReference type="ARBA" id="ARBA00023136"/>
    </source>
</evidence>
<proteinExistence type="inferred from homology"/>
<feature type="transmembrane region" description="Helical" evidence="7">
    <location>
        <begin position="279"/>
        <end position="297"/>
    </location>
</feature>
<feature type="transmembrane region" description="Helical" evidence="7">
    <location>
        <begin position="69"/>
        <end position="88"/>
    </location>
</feature>
<keyword evidence="3" id="KW-0813">Transport</keyword>
<evidence type="ECO:0000256" key="5">
    <source>
        <dbReference type="ARBA" id="ARBA00022989"/>
    </source>
</evidence>